<evidence type="ECO:0000313" key="6">
    <source>
        <dbReference type="Proteomes" id="UP000320679"/>
    </source>
</evidence>
<dbReference type="PANTHER" id="PTHR43649">
    <property type="entry name" value="ARABINOSE-BINDING PROTEIN-RELATED"/>
    <property type="match status" value="1"/>
</dbReference>
<evidence type="ECO:0000256" key="1">
    <source>
        <dbReference type="ARBA" id="ARBA00008520"/>
    </source>
</evidence>
<organism evidence="5 6">
    <name type="scientific">Aerophobetes bacterium</name>
    <dbReference type="NCBI Taxonomy" id="2030807"/>
    <lineage>
        <taxon>Bacteria</taxon>
        <taxon>Candidatus Aerophobota</taxon>
    </lineage>
</organism>
<keyword evidence="2" id="KW-0813">Transport</keyword>
<evidence type="ECO:0000256" key="2">
    <source>
        <dbReference type="ARBA" id="ARBA00022448"/>
    </source>
</evidence>
<dbReference type="Pfam" id="PF01547">
    <property type="entry name" value="SBP_bac_1"/>
    <property type="match status" value="1"/>
</dbReference>
<dbReference type="Gene3D" id="3.40.190.10">
    <property type="entry name" value="Periplasmic binding protein-like II"/>
    <property type="match status" value="2"/>
</dbReference>
<evidence type="ECO:0000256" key="3">
    <source>
        <dbReference type="ARBA" id="ARBA00022729"/>
    </source>
</evidence>
<proteinExistence type="inferred from homology"/>
<dbReference type="InterPro" id="IPR050490">
    <property type="entry name" value="Bact_solute-bd_prot1"/>
</dbReference>
<dbReference type="CDD" id="cd13585">
    <property type="entry name" value="PBP2_TMBP_like"/>
    <property type="match status" value="1"/>
</dbReference>
<comment type="caution">
    <text evidence="5">The sequence shown here is derived from an EMBL/GenBank/DDBJ whole genome shotgun (WGS) entry which is preliminary data.</text>
</comment>
<comment type="similarity">
    <text evidence="1">Belongs to the bacterial solute-binding protein 1 family.</text>
</comment>
<dbReference type="AlphaFoldDB" id="A0A523V139"/>
<evidence type="ECO:0000313" key="5">
    <source>
        <dbReference type="EMBL" id="TET48429.1"/>
    </source>
</evidence>
<dbReference type="SUPFAM" id="SSF53850">
    <property type="entry name" value="Periplasmic binding protein-like II"/>
    <property type="match status" value="1"/>
</dbReference>
<feature type="signal peptide" evidence="4">
    <location>
        <begin position="1"/>
        <end position="25"/>
    </location>
</feature>
<evidence type="ECO:0000256" key="4">
    <source>
        <dbReference type="SAM" id="SignalP"/>
    </source>
</evidence>
<feature type="chain" id="PRO_5022240821" evidence="4">
    <location>
        <begin position="26"/>
        <end position="468"/>
    </location>
</feature>
<sequence>MRKLKWVALILTGGLLLSGANVALAEPPSAEHLYGWYPGVTLTVAVLSGVHPVPWKDAATDFKNLTDVDIEVVEFSFSAIYDKLMTEAVSHSGAFDIMEVCNMWAPDFKAGNFIIPLDDYIAKWDPDLEDIAEPVKKLMKYGESYWSMLLDGDVFLLHSRKDLFENPALKSEFKTKYGYELEPPTTWDQYRDMAEFFTRDTDGDGQIDLWGNVLMLMRVHVPFTFVQLLRSYGVDYFDPETMEPQINTPRAVEALEMLKELVEYMPPGARGWGYTEVRDAWLRGDVALMLQWNELCYELLEDSKVKGKTGYGVVPGTIIDGKLHRASLQAWGWTGVISADSRNKEAAYQFLRYVTSPQIMANVFHRGYFGYEPWRESEFTNPRLIGFTAASPMWLKAIGDNMAVGVPDLHIPGGFGYYDVLAIEVGEVLAGKKSAKEGLDAAAKEWNKITKKRGIKAQKEAYREMLGL</sequence>
<protein>
    <submittedName>
        <fullName evidence="5">Sugar ABC transporter substrate-binding protein</fullName>
    </submittedName>
</protein>
<keyword evidence="3 4" id="KW-0732">Signal</keyword>
<dbReference type="Proteomes" id="UP000320679">
    <property type="component" value="Unassembled WGS sequence"/>
</dbReference>
<dbReference type="EMBL" id="SOJK01000025">
    <property type="protein sequence ID" value="TET48429.1"/>
    <property type="molecule type" value="Genomic_DNA"/>
</dbReference>
<accession>A0A523V139</accession>
<dbReference type="PANTHER" id="PTHR43649:SF34">
    <property type="entry name" value="ABC TRANSPORTER PERIPLASMIC-BINDING PROTEIN YCJN-RELATED"/>
    <property type="match status" value="1"/>
</dbReference>
<name>A0A523V139_UNCAE</name>
<gene>
    <name evidence="5" type="ORF">E3J59_00580</name>
</gene>
<reference evidence="5 6" key="1">
    <citation type="submission" date="2019-03" db="EMBL/GenBank/DDBJ databases">
        <title>Metabolic potential of uncultured bacteria and archaea associated with petroleum seepage in deep-sea sediments.</title>
        <authorList>
            <person name="Dong X."/>
            <person name="Hubert C."/>
        </authorList>
    </citation>
    <scope>NUCLEOTIDE SEQUENCE [LARGE SCALE GENOMIC DNA]</scope>
    <source>
        <strain evidence="5">E29_bin78</strain>
    </source>
</reference>
<dbReference type="InterPro" id="IPR006059">
    <property type="entry name" value="SBP"/>
</dbReference>